<feature type="signal peptide" evidence="2">
    <location>
        <begin position="1"/>
        <end position="19"/>
    </location>
</feature>
<dbReference type="OrthoDB" id="3770800at2759"/>
<organism evidence="3 4">
    <name type="scientific">Bimuria novae-zelandiae CBS 107.79</name>
    <dbReference type="NCBI Taxonomy" id="1447943"/>
    <lineage>
        <taxon>Eukaryota</taxon>
        <taxon>Fungi</taxon>
        <taxon>Dikarya</taxon>
        <taxon>Ascomycota</taxon>
        <taxon>Pezizomycotina</taxon>
        <taxon>Dothideomycetes</taxon>
        <taxon>Pleosporomycetidae</taxon>
        <taxon>Pleosporales</taxon>
        <taxon>Massarineae</taxon>
        <taxon>Didymosphaeriaceae</taxon>
        <taxon>Bimuria</taxon>
    </lineage>
</organism>
<accession>A0A6A5VLU1</accession>
<dbReference type="Proteomes" id="UP000800036">
    <property type="component" value="Unassembled WGS sequence"/>
</dbReference>
<dbReference type="AlphaFoldDB" id="A0A6A5VLU1"/>
<keyword evidence="4" id="KW-1185">Reference proteome</keyword>
<name>A0A6A5VLU1_9PLEO</name>
<evidence type="ECO:0000313" key="3">
    <source>
        <dbReference type="EMBL" id="KAF1977825.1"/>
    </source>
</evidence>
<evidence type="ECO:0000256" key="2">
    <source>
        <dbReference type="SAM" id="SignalP"/>
    </source>
</evidence>
<gene>
    <name evidence="3" type="ORF">BU23DRAFT_596152</name>
</gene>
<reference evidence="3" key="1">
    <citation type="journal article" date="2020" name="Stud. Mycol.">
        <title>101 Dothideomycetes genomes: a test case for predicting lifestyles and emergence of pathogens.</title>
        <authorList>
            <person name="Haridas S."/>
            <person name="Albert R."/>
            <person name="Binder M."/>
            <person name="Bloem J."/>
            <person name="Labutti K."/>
            <person name="Salamov A."/>
            <person name="Andreopoulos B."/>
            <person name="Baker S."/>
            <person name="Barry K."/>
            <person name="Bills G."/>
            <person name="Bluhm B."/>
            <person name="Cannon C."/>
            <person name="Castanera R."/>
            <person name="Culley D."/>
            <person name="Daum C."/>
            <person name="Ezra D."/>
            <person name="Gonzalez J."/>
            <person name="Henrissat B."/>
            <person name="Kuo A."/>
            <person name="Liang C."/>
            <person name="Lipzen A."/>
            <person name="Lutzoni F."/>
            <person name="Magnuson J."/>
            <person name="Mondo S."/>
            <person name="Nolan M."/>
            <person name="Ohm R."/>
            <person name="Pangilinan J."/>
            <person name="Park H.-J."/>
            <person name="Ramirez L."/>
            <person name="Alfaro M."/>
            <person name="Sun H."/>
            <person name="Tritt A."/>
            <person name="Yoshinaga Y."/>
            <person name="Zwiers L.-H."/>
            <person name="Turgeon B."/>
            <person name="Goodwin S."/>
            <person name="Spatafora J."/>
            <person name="Crous P."/>
            <person name="Grigoriev I."/>
        </authorList>
    </citation>
    <scope>NUCLEOTIDE SEQUENCE</scope>
    <source>
        <strain evidence="3">CBS 107.79</strain>
    </source>
</reference>
<keyword evidence="2" id="KW-0732">Signal</keyword>
<proteinExistence type="predicted"/>
<protein>
    <submittedName>
        <fullName evidence="3">Uncharacterized protein</fullName>
    </submittedName>
</protein>
<dbReference type="EMBL" id="ML976662">
    <property type="protein sequence ID" value="KAF1977825.1"/>
    <property type="molecule type" value="Genomic_DNA"/>
</dbReference>
<feature type="chain" id="PRO_5025441177" evidence="2">
    <location>
        <begin position="20"/>
        <end position="125"/>
    </location>
</feature>
<evidence type="ECO:0000313" key="4">
    <source>
        <dbReference type="Proteomes" id="UP000800036"/>
    </source>
</evidence>
<feature type="region of interest" description="Disordered" evidence="1">
    <location>
        <begin position="101"/>
        <end position="125"/>
    </location>
</feature>
<evidence type="ECO:0000256" key="1">
    <source>
        <dbReference type="SAM" id="MobiDB-lite"/>
    </source>
</evidence>
<sequence>MHSSTLFVSLAVLNTSVSAGCYKHGDGGNHATANNNIDLYFEVKRTGDNPNLNATTCRTGLLNEVNGCANGGSSDFEGWYYRSDPNKGQCKDIDYINNYPNGRRVRSAPDPNRNGKSKREVGFRV</sequence>